<dbReference type="Gene3D" id="3.90.1580.10">
    <property type="entry name" value="paralog of FGE (formylglycine-generating enzyme)"/>
    <property type="match status" value="1"/>
</dbReference>
<dbReference type="PANTHER" id="PTHR23150:SF19">
    <property type="entry name" value="FORMYLGLYCINE-GENERATING ENZYME"/>
    <property type="match status" value="1"/>
</dbReference>
<dbReference type="InterPro" id="IPR019867">
    <property type="entry name" value="Glid_motil-assoc_GldK_short"/>
</dbReference>
<reference evidence="3" key="1">
    <citation type="submission" date="2016-10" db="EMBL/GenBank/DDBJ databases">
        <authorList>
            <person name="Varghese N."/>
            <person name="Submissions S."/>
        </authorList>
    </citation>
    <scope>NUCLEOTIDE SEQUENCE [LARGE SCALE GENOMIC DNA]</scope>
    <source>
        <strain evidence="3">DSM 22703</strain>
    </source>
</reference>
<evidence type="ECO:0000313" key="3">
    <source>
        <dbReference type="Proteomes" id="UP000198756"/>
    </source>
</evidence>
<dbReference type="Pfam" id="PF03781">
    <property type="entry name" value="FGE-sulfatase"/>
    <property type="match status" value="1"/>
</dbReference>
<keyword evidence="3" id="KW-1185">Reference proteome</keyword>
<protein>
    <submittedName>
        <fullName evidence="2">Gliding motility-associated lipoprotein GldK/gliding motility-associated lipoprotein GldK,TIGR03529/gliding motility-associated lipoprotein GldJ,TIGR03530</fullName>
    </submittedName>
</protein>
<dbReference type="PANTHER" id="PTHR23150">
    <property type="entry name" value="SULFATASE MODIFYING FACTOR 1, 2"/>
    <property type="match status" value="1"/>
</dbReference>
<sequence length="371" mass="42212">MISKTSFMYKKMKIRLVPITLGLALATLLPGCGLFNKKGSASEKSNRRGEVTGVAKRASWQQNLPIDMVPVKAGTFWMGQSDEDIAYTQSAMNKQITISEFFMDKYEVSNNKYRQFLEAVKNGELATGTPTTLKDPPTFNFEELKPDTTVWSTSFSYHYGDPLMEFYFDHPAFDDYPVVGITWDQAQQYCVWRTYHLRANDDSDFDIPSFRLPSEAEWEYAAKGGKDVAKYPWGGPYLKNKRGCLMANFKPGRGNYIDDGFAYTAPVDVFSPNGFGLYNMSGNVAEWVMDAYKATSRVDTWDLDPVYNDPNEPRKIVRGGSWKDIAHYLETSTRTYEYQDVAQAHIGFRTAMTFMGRSGSMDVKSSKRTRR</sequence>
<gene>
    <name evidence="2" type="ORF">SAMN03080617_02745</name>
</gene>
<organism evidence="2 3">
    <name type="scientific">Algoriphagus alkaliphilus</name>
    <dbReference type="NCBI Taxonomy" id="279824"/>
    <lineage>
        <taxon>Bacteria</taxon>
        <taxon>Pseudomonadati</taxon>
        <taxon>Bacteroidota</taxon>
        <taxon>Cytophagia</taxon>
        <taxon>Cytophagales</taxon>
        <taxon>Cyclobacteriaceae</taxon>
        <taxon>Algoriphagus</taxon>
    </lineage>
</organism>
<accession>A0A1G5YQH0</accession>
<dbReference type="AlphaFoldDB" id="A0A1G5YQH0"/>
<dbReference type="InterPro" id="IPR042095">
    <property type="entry name" value="SUMF_sf"/>
</dbReference>
<dbReference type="InterPro" id="IPR005532">
    <property type="entry name" value="SUMF_dom"/>
</dbReference>
<feature type="domain" description="Sulfatase-modifying factor enzyme-like" evidence="1">
    <location>
        <begin position="67"/>
        <end position="351"/>
    </location>
</feature>
<dbReference type="EMBL" id="FMXE01000019">
    <property type="protein sequence ID" value="SDA84696.1"/>
    <property type="molecule type" value="Genomic_DNA"/>
</dbReference>
<dbReference type="InterPro" id="IPR051043">
    <property type="entry name" value="Sulfatase_Mod_Factor_Kinase"/>
</dbReference>
<dbReference type="GO" id="GO:0120147">
    <property type="term" value="F:formylglycine-generating oxidase activity"/>
    <property type="evidence" value="ECO:0007669"/>
    <property type="project" value="TreeGrafter"/>
</dbReference>
<evidence type="ECO:0000259" key="1">
    <source>
        <dbReference type="Pfam" id="PF03781"/>
    </source>
</evidence>
<evidence type="ECO:0000313" key="2">
    <source>
        <dbReference type="EMBL" id="SDA84696.1"/>
    </source>
</evidence>
<dbReference type="SUPFAM" id="SSF56436">
    <property type="entry name" value="C-type lectin-like"/>
    <property type="match status" value="1"/>
</dbReference>
<dbReference type="STRING" id="279824.SAMN03080617_02745"/>
<keyword evidence="2" id="KW-0449">Lipoprotein</keyword>
<name>A0A1G5YQH0_9BACT</name>
<proteinExistence type="predicted"/>
<dbReference type="InterPro" id="IPR016187">
    <property type="entry name" value="CTDL_fold"/>
</dbReference>
<dbReference type="Proteomes" id="UP000198756">
    <property type="component" value="Unassembled WGS sequence"/>
</dbReference>
<dbReference type="NCBIfam" id="TIGR03529">
    <property type="entry name" value="GldK_short"/>
    <property type="match status" value="1"/>
</dbReference>